<evidence type="ECO:0000259" key="13">
    <source>
        <dbReference type="PROSITE" id="PS51674"/>
    </source>
</evidence>
<dbReference type="PANTHER" id="PTHR38839">
    <property type="entry name" value="TRANSCRIPTIONAL REGULATOR WHID-RELATED"/>
    <property type="match status" value="1"/>
</dbReference>
<dbReference type="PROSITE" id="PS51674">
    <property type="entry name" value="4FE4S_WBL"/>
    <property type="match status" value="1"/>
</dbReference>
<feature type="binding site" evidence="12">
    <location>
        <position position="56"/>
    </location>
    <ligand>
        <name>[4Fe-4S] cluster</name>
        <dbReference type="ChEBI" id="CHEBI:49883"/>
    </ligand>
</feature>
<comment type="cofactor">
    <cofactor evidence="12">
        <name>[4Fe-4S] cluster</name>
        <dbReference type="ChEBI" id="CHEBI:49883"/>
    </cofactor>
    <text evidence="12">Binds 1 [4Fe-4S] cluster per subunit. Following nitrosylation of the [4Fe-4S] cluster binds 1 [4Fe-8(NO)] cluster per subunit.</text>
</comment>
<dbReference type="Proteomes" id="UP000199651">
    <property type="component" value="Unassembled WGS sequence"/>
</dbReference>
<comment type="PTM">
    <text evidence="12">The Fe-S cluster can be nitrosylated by nitric oxide (NO).</text>
</comment>
<dbReference type="GO" id="GO:0046872">
    <property type="term" value="F:metal ion binding"/>
    <property type="evidence" value="ECO:0007669"/>
    <property type="project" value="UniProtKB-KW"/>
</dbReference>
<dbReference type="InterPro" id="IPR003482">
    <property type="entry name" value="Whib"/>
</dbReference>
<name>A0A1H0JAV4_9PSEU</name>
<evidence type="ECO:0000256" key="9">
    <source>
        <dbReference type="ARBA" id="ARBA00023125"/>
    </source>
</evidence>
<dbReference type="RefSeq" id="WP_091371486.1">
    <property type="nucleotide sequence ID" value="NZ_FNDV01000002.1"/>
</dbReference>
<gene>
    <name evidence="12" type="primary">whiB</name>
    <name evidence="14" type="ORF">SAMN05192558_1037</name>
</gene>
<evidence type="ECO:0000256" key="7">
    <source>
        <dbReference type="ARBA" id="ARBA00023014"/>
    </source>
</evidence>
<keyword evidence="11 12" id="KW-0804">Transcription</keyword>
<evidence type="ECO:0000256" key="12">
    <source>
        <dbReference type="HAMAP-Rule" id="MF_01479"/>
    </source>
</evidence>
<feature type="domain" description="4Fe-4S Wbl-type" evidence="13">
    <location>
        <begin position="22"/>
        <end position="86"/>
    </location>
</feature>
<comment type="function">
    <text evidence="12">Acts as a transcriptional regulator. Probably redox-responsive. The apo- but not holo-form probably binds DNA.</text>
</comment>
<keyword evidence="10 12" id="KW-1015">Disulfide bond</keyword>
<keyword evidence="9 12" id="KW-0238">DNA-binding</keyword>
<evidence type="ECO:0000256" key="5">
    <source>
        <dbReference type="ARBA" id="ARBA00022723"/>
    </source>
</evidence>
<dbReference type="GO" id="GO:0045454">
    <property type="term" value="P:cell redox homeostasis"/>
    <property type="evidence" value="ECO:0007669"/>
    <property type="project" value="TreeGrafter"/>
</dbReference>
<sequence>MAEITRLPKPVTTEWEWQTKGSCRGVDSVVFFHPDAERGPARAAREARAKAICRACPVLEQCREHALSVQEPYGIWGAMGEGERRALIAHRRRQIRVG</sequence>
<keyword evidence="15" id="KW-1185">Reference proteome</keyword>
<dbReference type="InterPro" id="IPR034768">
    <property type="entry name" value="4FE4S_WBL"/>
</dbReference>
<dbReference type="EMBL" id="FNJB01000003">
    <property type="protein sequence ID" value="SDO40629.1"/>
    <property type="molecule type" value="Genomic_DNA"/>
</dbReference>
<evidence type="ECO:0000256" key="11">
    <source>
        <dbReference type="ARBA" id="ARBA00023163"/>
    </source>
</evidence>
<dbReference type="GO" id="GO:0005737">
    <property type="term" value="C:cytoplasm"/>
    <property type="evidence" value="ECO:0007669"/>
    <property type="project" value="UniProtKB-SubCell"/>
</dbReference>
<dbReference type="STRING" id="504798.SAMN05421871_10246"/>
<keyword evidence="3 12" id="KW-0004">4Fe-4S</keyword>
<feature type="binding site" evidence="12">
    <location>
        <position position="23"/>
    </location>
    <ligand>
        <name>[4Fe-4S] cluster</name>
        <dbReference type="ChEBI" id="CHEBI:49883"/>
    </ligand>
</feature>
<keyword evidence="7 12" id="KW-0411">Iron-sulfur</keyword>
<evidence type="ECO:0000256" key="6">
    <source>
        <dbReference type="ARBA" id="ARBA00023004"/>
    </source>
</evidence>
<comment type="subcellular location">
    <subcellularLocation>
        <location evidence="1 12">Cytoplasm</location>
    </subcellularLocation>
</comment>
<protein>
    <recommendedName>
        <fullName evidence="12">Transcriptional regulator WhiB</fullName>
    </recommendedName>
</protein>
<keyword evidence="5 12" id="KW-0479">Metal-binding</keyword>
<evidence type="ECO:0000256" key="2">
    <source>
        <dbReference type="ARBA" id="ARBA00006597"/>
    </source>
</evidence>
<dbReference type="OrthoDB" id="4954884at2"/>
<evidence type="ECO:0000256" key="4">
    <source>
        <dbReference type="ARBA" id="ARBA00022490"/>
    </source>
</evidence>
<evidence type="ECO:0000313" key="14">
    <source>
        <dbReference type="EMBL" id="SDO40629.1"/>
    </source>
</evidence>
<dbReference type="GO" id="GO:0035731">
    <property type="term" value="F:dinitrosyl-iron complex binding"/>
    <property type="evidence" value="ECO:0007669"/>
    <property type="project" value="UniProtKB-UniRule"/>
</dbReference>
<dbReference type="GO" id="GO:0045892">
    <property type="term" value="P:negative regulation of DNA-templated transcription"/>
    <property type="evidence" value="ECO:0007669"/>
    <property type="project" value="TreeGrafter"/>
</dbReference>
<dbReference type="GO" id="GO:0047134">
    <property type="term" value="F:protein-disulfide reductase [NAD(P)H] activity"/>
    <property type="evidence" value="ECO:0007669"/>
    <property type="project" value="TreeGrafter"/>
</dbReference>
<dbReference type="PANTHER" id="PTHR38839:SF5">
    <property type="entry name" value="TRANSCRIPTIONAL REGULATOR WHID"/>
    <property type="match status" value="1"/>
</dbReference>
<accession>A0A1H0JAV4</accession>
<proteinExistence type="inferred from homology"/>
<dbReference type="HAMAP" id="MF_01479">
    <property type="entry name" value="WhiB"/>
    <property type="match status" value="1"/>
</dbReference>
<evidence type="ECO:0000256" key="3">
    <source>
        <dbReference type="ARBA" id="ARBA00022485"/>
    </source>
</evidence>
<organism evidence="14 15">
    <name type="scientific">Actinokineospora alba</name>
    <dbReference type="NCBI Taxonomy" id="504798"/>
    <lineage>
        <taxon>Bacteria</taxon>
        <taxon>Bacillati</taxon>
        <taxon>Actinomycetota</taxon>
        <taxon>Actinomycetes</taxon>
        <taxon>Pseudonocardiales</taxon>
        <taxon>Pseudonocardiaceae</taxon>
        <taxon>Actinokineospora</taxon>
    </lineage>
</organism>
<dbReference type="AlphaFoldDB" id="A0A1H0JAV4"/>
<evidence type="ECO:0000313" key="15">
    <source>
        <dbReference type="Proteomes" id="UP000199651"/>
    </source>
</evidence>
<feature type="binding site" evidence="12">
    <location>
        <position position="62"/>
    </location>
    <ligand>
        <name>[4Fe-4S] cluster</name>
        <dbReference type="ChEBI" id="CHEBI:49883"/>
    </ligand>
</feature>
<keyword evidence="4 12" id="KW-0963">Cytoplasm</keyword>
<keyword evidence="6 12" id="KW-0408">Iron</keyword>
<comment type="PTM">
    <text evidence="12">Upon Fe-S cluster removal intramolecular disulfide bonds are formed.</text>
</comment>
<evidence type="ECO:0000256" key="1">
    <source>
        <dbReference type="ARBA" id="ARBA00004496"/>
    </source>
</evidence>
<evidence type="ECO:0000256" key="10">
    <source>
        <dbReference type="ARBA" id="ARBA00023157"/>
    </source>
</evidence>
<keyword evidence="8 12" id="KW-0805">Transcription regulation</keyword>
<dbReference type="GO" id="GO:0051539">
    <property type="term" value="F:4 iron, 4 sulfur cluster binding"/>
    <property type="evidence" value="ECO:0007669"/>
    <property type="project" value="UniProtKB-UniRule"/>
</dbReference>
<dbReference type="GO" id="GO:0003677">
    <property type="term" value="F:DNA binding"/>
    <property type="evidence" value="ECO:0007669"/>
    <property type="project" value="UniProtKB-UniRule"/>
</dbReference>
<dbReference type="Pfam" id="PF02467">
    <property type="entry name" value="Whib"/>
    <property type="match status" value="1"/>
</dbReference>
<feature type="binding site" evidence="12">
    <location>
        <position position="53"/>
    </location>
    <ligand>
        <name>[4Fe-4S] cluster</name>
        <dbReference type="ChEBI" id="CHEBI:49883"/>
    </ligand>
</feature>
<comment type="similarity">
    <text evidence="2 12">Belongs to the WhiB family.</text>
</comment>
<evidence type="ECO:0000256" key="8">
    <source>
        <dbReference type="ARBA" id="ARBA00023015"/>
    </source>
</evidence>
<reference evidence="15" key="1">
    <citation type="submission" date="2016-10" db="EMBL/GenBank/DDBJ databases">
        <authorList>
            <person name="Varghese N."/>
            <person name="Submissions S."/>
        </authorList>
    </citation>
    <scope>NUCLEOTIDE SEQUENCE [LARGE SCALE GENOMIC DNA]</scope>
    <source>
        <strain evidence="15">IBRC-M 10655</strain>
    </source>
</reference>